<keyword evidence="1" id="KW-0472">Membrane</keyword>
<organism evidence="2 3">
    <name type="scientific">Bacillus pretiosus</name>
    <dbReference type="NCBI Taxonomy" id="2983392"/>
    <lineage>
        <taxon>Bacteria</taxon>
        <taxon>Bacillati</taxon>
        <taxon>Bacillota</taxon>
        <taxon>Bacilli</taxon>
        <taxon>Bacillales</taxon>
        <taxon>Bacillaceae</taxon>
        <taxon>Bacillus</taxon>
    </lineage>
</organism>
<dbReference type="RefSeq" id="WP_264461554.1">
    <property type="nucleotide sequence ID" value="NZ_JAOXJG010000005.1"/>
</dbReference>
<dbReference type="EMBL" id="JAOXJG010000005">
    <property type="protein sequence ID" value="MCW1239235.1"/>
    <property type="molecule type" value="Genomic_DNA"/>
</dbReference>
<keyword evidence="1" id="KW-0812">Transmembrane</keyword>
<dbReference type="GeneID" id="301197998"/>
<sequence length="286" mass="33651">MDFKFLFYVVTAVATIIAAVLNVRINRKNIEIAKEERFIDTITTERVKWLNTLRDTCSEYLKLAIIQMNDFQKWKAKGVEEINEDELRERSFEMRYISSRIYLSLNQTEPINEKLIDLQSEITNTLGTNNISKFETEKVIQSIEDLQYLQQVVLKSEWRRIKEENKLGTEMKDDRMNEIFMSTALKMDPDSFKRLGLYQLKQLEEKNIVAEQPKVRKKYMVLHMLIWVYTTLTFFVIVSIGFSAIGMNCLSVFSSDNMLKFIAAAGFLFTMFGILPIIEENFKYKK</sequence>
<comment type="caution">
    <text evidence="2">The sequence shown here is derived from an EMBL/GenBank/DDBJ whole genome shotgun (WGS) entry which is preliminary data.</text>
</comment>
<feature type="transmembrane region" description="Helical" evidence="1">
    <location>
        <begin position="224"/>
        <end position="246"/>
    </location>
</feature>
<protein>
    <submittedName>
        <fullName evidence="2">Uncharacterized protein</fullName>
    </submittedName>
</protein>
<evidence type="ECO:0000313" key="2">
    <source>
        <dbReference type="EMBL" id="MCW1239235.1"/>
    </source>
</evidence>
<keyword evidence="1" id="KW-1133">Transmembrane helix</keyword>
<dbReference type="Proteomes" id="UP001060566">
    <property type="component" value="Unassembled WGS sequence"/>
</dbReference>
<evidence type="ECO:0000256" key="1">
    <source>
        <dbReference type="SAM" id="Phobius"/>
    </source>
</evidence>
<name>A0ABT3EQZ6_9BACI</name>
<keyword evidence="3" id="KW-1185">Reference proteome</keyword>
<feature type="transmembrane region" description="Helical" evidence="1">
    <location>
        <begin position="6"/>
        <end position="25"/>
    </location>
</feature>
<accession>A0ABT3EQZ6</accession>
<reference evidence="2" key="1">
    <citation type="submission" date="2022-10" db="EMBL/GenBank/DDBJ databases">
        <title>De novo draft assembly of the Pseudomonas pretiosus genome isolated from the plants rhizorohere.</title>
        <authorList>
            <person name="Robas M."/>
            <person name="Fernandez V.M."/>
            <person name="Provanza A."/>
            <person name="Jimenez P.A."/>
        </authorList>
    </citation>
    <scope>NUCLEOTIDE SEQUENCE</scope>
    <source>
        <strain evidence="2">SAICEU11T</strain>
    </source>
</reference>
<gene>
    <name evidence="2" type="ORF">NGM45_09140</name>
</gene>
<evidence type="ECO:0000313" key="3">
    <source>
        <dbReference type="Proteomes" id="UP001060566"/>
    </source>
</evidence>
<feature type="transmembrane region" description="Helical" evidence="1">
    <location>
        <begin position="258"/>
        <end position="278"/>
    </location>
</feature>
<proteinExistence type="predicted"/>